<keyword evidence="3" id="KW-1185">Reference proteome</keyword>
<dbReference type="EMBL" id="JACEIK010000788">
    <property type="protein sequence ID" value="MCD7462222.1"/>
    <property type="molecule type" value="Genomic_DNA"/>
</dbReference>
<gene>
    <name evidence="2" type="ORF">HAX54_048019</name>
</gene>
<comment type="caution">
    <text evidence="2">The sequence shown here is derived from an EMBL/GenBank/DDBJ whole genome shotgun (WGS) entry which is preliminary data.</text>
</comment>
<accession>A0ABS8STC9</accession>
<evidence type="ECO:0000313" key="2">
    <source>
        <dbReference type="EMBL" id="MCD7462222.1"/>
    </source>
</evidence>
<evidence type="ECO:0000256" key="1">
    <source>
        <dbReference type="SAM" id="MobiDB-lite"/>
    </source>
</evidence>
<sequence length="89" mass="9397">DDVVVPAISIRVVPLTVQIPSPLSQSIVPIFSSLNSFGASPATQHQSPLQLHVIPTDTSSQSSEIPSNTLPTEGGNQMVDFEQFGPLSD</sequence>
<feature type="non-terminal residue" evidence="2">
    <location>
        <position position="89"/>
    </location>
</feature>
<proteinExistence type="predicted"/>
<dbReference type="Proteomes" id="UP000823775">
    <property type="component" value="Unassembled WGS sequence"/>
</dbReference>
<organism evidence="2 3">
    <name type="scientific">Datura stramonium</name>
    <name type="common">Jimsonweed</name>
    <name type="synonym">Common thornapple</name>
    <dbReference type="NCBI Taxonomy" id="4076"/>
    <lineage>
        <taxon>Eukaryota</taxon>
        <taxon>Viridiplantae</taxon>
        <taxon>Streptophyta</taxon>
        <taxon>Embryophyta</taxon>
        <taxon>Tracheophyta</taxon>
        <taxon>Spermatophyta</taxon>
        <taxon>Magnoliopsida</taxon>
        <taxon>eudicotyledons</taxon>
        <taxon>Gunneridae</taxon>
        <taxon>Pentapetalae</taxon>
        <taxon>asterids</taxon>
        <taxon>lamiids</taxon>
        <taxon>Solanales</taxon>
        <taxon>Solanaceae</taxon>
        <taxon>Solanoideae</taxon>
        <taxon>Datureae</taxon>
        <taxon>Datura</taxon>
    </lineage>
</organism>
<feature type="non-terminal residue" evidence="2">
    <location>
        <position position="1"/>
    </location>
</feature>
<evidence type="ECO:0000313" key="3">
    <source>
        <dbReference type="Proteomes" id="UP000823775"/>
    </source>
</evidence>
<name>A0ABS8STC9_DATST</name>
<feature type="compositionally biased region" description="Polar residues" evidence="1">
    <location>
        <begin position="56"/>
        <end position="75"/>
    </location>
</feature>
<reference evidence="2 3" key="1">
    <citation type="journal article" date="2021" name="BMC Genomics">
        <title>Datura genome reveals duplications of psychoactive alkaloid biosynthetic genes and high mutation rate following tissue culture.</title>
        <authorList>
            <person name="Rajewski A."/>
            <person name="Carter-House D."/>
            <person name="Stajich J."/>
            <person name="Litt A."/>
        </authorList>
    </citation>
    <scope>NUCLEOTIDE SEQUENCE [LARGE SCALE GENOMIC DNA]</scope>
    <source>
        <strain evidence="2">AR-01</strain>
    </source>
</reference>
<feature type="region of interest" description="Disordered" evidence="1">
    <location>
        <begin position="55"/>
        <end position="89"/>
    </location>
</feature>
<protein>
    <submittedName>
        <fullName evidence="2">Uncharacterized protein</fullName>
    </submittedName>
</protein>